<feature type="region of interest" description="Disordered" evidence="4">
    <location>
        <begin position="214"/>
        <end position="244"/>
    </location>
</feature>
<comment type="caution">
    <text evidence="7">The sequence shown here is derived from an EMBL/GenBank/DDBJ whole genome shotgun (WGS) entry which is preliminary data.</text>
</comment>
<evidence type="ECO:0000313" key="7">
    <source>
        <dbReference type="EMBL" id="TKR80057.1"/>
    </source>
</evidence>
<feature type="region of interest" description="Disordered" evidence="4">
    <location>
        <begin position="516"/>
        <end position="636"/>
    </location>
</feature>
<dbReference type="GO" id="GO:0006357">
    <property type="term" value="P:regulation of transcription by RNA polymerase II"/>
    <property type="evidence" value="ECO:0007669"/>
    <property type="project" value="TreeGrafter"/>
</dbReference>
<dbReference type="Proteomes" id="UP000298663">
    <property type="component" value="Unassembled WGS sequence"/>
</dbReference>
<evidence type="ECO:0000259" key="5">
    <source>
        <dbReference type="Pfam" id="PF22941"/>
    </source>
</evidence>
<feature type="domain" description="Transcriptional adapter 2-alpha/beta-like" evidence="5">
    <location>
        <begin position="280"/>
        <end position="356"/>
    </location>
</feature>
<accession>A0A4U5NB16</accession>
<protein>
    <submittedName>
        <fullName evidence="7">Uncharacterized protein</fullName>
    </submittedName>
</protein>
<dbReference type="InterPro" id="IPR055141">
    <property type="entry name" value="TADA2A_B-like_dom"/>
</dbReference>
<dbReference type="PANTHER" id="PTHR12374">
    <property type="entry name" value="TRANSCRIPTIONAL ADAPTOR 2 ADA2 -RELATED"/>
    <property type="match status" value="1"/>
</dbReference>
<dbReference type="GO" id="GO:0005634">
    <property type="term" value="C:nucleus"/>
    <property type="evidence" value="ECO:0007669"/>
    <property type="project" value="TreeGrafter"/>
</dbReference>
<keyword evidence="2" id="KW-0863">Zinc-finger</keyword>
<dbReference type="GO" id="GO:0008270">
    <property type="term" value="F:zinc ion binding"/>
    <property type="evidence" value="ECO:0007669"/>
    <property type="project" value="UniProtKB-KW"/>
</dbReference>
<dbReference type="EMBL" id="AZBU02000004">
    <property type="protein sequence ID" value="TKR80057.1"/>
    <property type="molecule type" value="Genomic_DNA"/>
</dbReference>
<dbReference type="PANTHER" id="PTHR12374:SF63">
    <property type="entry name" value="TRANSCRIPTIONAL ADAPTER 2-BETA"/>
    <property type="match status" value="1"/>
</dbReference>
<keyword evidence="8" id="KW-1185">Reference proteome</keyword>
<dbReference type="Pfam" id="PF25299">
    <property type="entry name" value="ZZ_ADA2"/>
    <property type="match status" value="1"/>
</dbReference>
<dbReference type="Pfam" id="PF22941">
    <property type="entry name" value="TADA2A-like_3rd"/>
    <property type="match status" value="1"/>
</dbReference>
<feature type="region of interest" description="Disordered" evidence="4">
    <location>
        <begin position="698"/>
        <end position="795"/>
    </location>
</feature>
<evidence type="ECO:0000259" key="6">
    <source>
        <dbReference type="Pfam" id="PF25299"/>
    </source>
</evidence>
<dbReference type="GO" id="GO:0006338">
    <property type="term" value="P:chromatin remodeling"/>
    <property type="evidence" value="ECO:0007669"/>
    <property type="project" value="TreeGrafter"/>
</dbReference>
<name>A0A4U5NB16_STECR</name>
<feature type="compositionally biased region" description="Basic and acidic residues" evidence="4">
    <location>
        <begin position="600"/>
        <end position="622"/>
    </location>
</feature>
<gene>
    <name evidence="7" type="ORF">L596_014191</name>
</gene>
<feature type="compositionally biased region" description="Low complexity" evidence="4">
    <location>
        <begin position="571"/>
        <end position="590"/>
    </location>
</feature>
<feature type="compositionally biased region" description="Basic and acidic residues" evidence="4">
    <location>
        <begin position="744"/>
        <end position="795"/>
    </location>
</feature>
<reference evidence="7 8" key="2">
    <citation type="journal article" date="2019" name="G3 (Bethesda)">
        <title>Hybrid Assembly of the Genome of the Entomopathogenic Nematode Steinernema carpocapsae Identifies the X-Chromosome.</title>
        <authorList>
            <person name="Serra L."/>
            <person name="Macchietto M."/>
            <person name="Macias-Munoz A."/>
            <person name="McGill C.J."/>
            <person name="Rodriguez I.M."/>
            <person name="Rodriguez B."/>
            <person name="Murad R."/>
            <person name="Mortazavi A."/>
        </authorList>
    </citation>
    <scope>NUCLEOTIDE SEQUENCE [LARGE SCALE GENOMIC DNA]</scope>
    <source>
        <strain evidence="7 8">ALL</strain>
    </source>
</reference>
<reference evidence="7 8" key="1">
    <citation type="journal article" date="2015" name="Genome Biol.">
        <title>Comparative genomics of Steinernema reveals deeply conserved gene regulatory networks.</title>
        <authorList>
            <person name="Dillman A.R."/>
            <person name="Macchietto M."/>
            <person name="Porter C.F."/>
            <person name="Rogers A."/>
            <person name="Williams B."/>
            <person name="Antoshechkin I."/>
            <person name="Lee M.M."/>
            <person name="Goodwin Z."/>
            <person name="Lu X."/>
            <person name="Lewis E.E."/>
            <person name="Goodrich-Blair H."/>
            <person name="Stock S.P."/>
            <person name="Adams B.J."/>
            <person name="Sternberg P.W."/>
            <person name="Mortazavi A."/>
        </authorList>
    </citation>
    <scope>NUCLEOTIDE SEQUENCE [LARGE SCALE GENOMIC DNA]</scope>
    <source>
        <strain evidence="7 8">ALL</strain>
    </source>
</reference>
<evidence type="ECO:0000256" key="2">
    <source>
        <dbReference type="ARBA" id="ARBA00022771"/>
    </source>
</evidence>
<keyword evidence="1" id="KW-0479">Metal-binding</keyword>
<sequence>MTDSSPHLKRDEVVRQCCICISTLNGACIKCVECKRKTTFLCVPCFQLGAEAGEHVRGHNYEVIDPIGPSICPVGRDGVKWSLADILALLDFVREYKLGNWDIGRTHQILTDKAKVAAARNHFDQYFLNGAIWNHVRPTEEPYFDPPSEYPIANSIDPTDDVVQDIGQAFAEESGLDIDKSFGDISAFFNHIACCPLPIGPCKVELPEIPQKFPKKRAKTRKSRKIESDSDEDDSPGGKIDEEKLAEIREVFPESLHFMKQRRPFSDEGGKVKDDDLNALGYMPARDDFEVEYRNRSEYLICGNHLYERAVCETGQEFEYEVKKIRMQRYRREQKEREVAKGMLREFGLVSQFVSSLKTSNELVPKTDREELLQKLSCSFDQGLLDTVKTVVGVFTAQLERVERLQELQRQGTTVLRVPPQTKKRAAAAESIVNRMRELLAHAVVTLGTGRFFVTVGGDEAADVEEEFEEAASTSFLAVESGEFVIATAARSLRLRIRRLRLLKGNRDALCVELGDAPQNRQAGRGPDHSPTTFSRNPPRTNGTASGNSGAQGVHGTPIRRGSMGGTPNASGPGRYGSPSGSSIRSPGFSNQPLNLSTKKPPDDPKEDKKPKQKNSKEEKKPSNSTAAGKSEVKLIPDNPFFSQALLNSMKSTVPKMKKFAQNVAKKPLGLLKAKESANVICVPSVTSPTAIVAAMQKKAKEEEAAKVKEAEKQRKKSDAQKIDELFCQPSTSKSTPPHRKPERKNSTERLRESDKAMAEPVDPKQHLEKTKASPLERESSRDKNKWLSFPDKPR</sequence>
<feature type="compositionally biased region" description="Basic residues" evidence="4">
    <location>
        <begin position="214"/>
        <end position="224"/>
    </location>
</feature>
<evidence type="ECO:0000256" key="3">
    <source>
        <dbReference type="ARBA" id="ARBA00022833"/>
    </source>
</evidence>
<keyword evidence="3" id="KW-0862">Zinc</keyword>
<dbReference type="STRING" id="34508.A0A4U5NB16"/>
<dbReference type="GO" id="GO:0070461">
    <property type="term" value="C:SAGA-type complex"/>
    <property type="evidence" value="ECO:0007669"/>
    <property type="project" value="TreeGrafter"/>
</dbReference>
<proteinExistence type="predicted"/>
<evidence type="ECO:0000256" key="1">
    <source>
        <dbReference type="ARBA" id="ARBA00022723"/>
    </source>
</evidence>
<dbReference type="AlphaFoldDB" id="A0A4U5NB16"/>
<dbReference type="OrthoDB" id="270417at2759"/>
<dbReference type="InterPro" id="IPR000433">
    <property type="entry name" value="Znf_ZZ"/>
</dbReference>
<organism evidence="7 8">
    <name type="scientific">Steinernema carpocapsae</name>
    <name type="common">Entomopathogenic nematode</name>
    <dbReference type="NCBI Taxonomy" id="34508"/>
    <lineage>
        <taxon>Eukaryota</taxon>
        <taxon>Metazoa</taxon>
        <taxon>Ecdysozoa</taxon>
        <taxon>Nematoda</taxon>
        <taxon>Chromadorea</taxon>
        <taxon>Rhabditida</taxon>
        <taxon>Tylenchina</taxon>
        <taxon>Panagrolaimomorpha</taxon>
        <taxon>Strongyloidoidea</taxon>
        <taxon>Steinernematidae</taxon>
        <taxon>Steinernema</taxon>
    </lineage>
</organism>
<evidence type="ECO:0000256" key="4">
    <source>
        <dbReference type="SAM" id="MobiDB-lite"/>
    </source>
</evidence>
<feature type="domain" description="ZZ-type" evidence="6">
    <location>
        <begin position="17"/>
        <end position="64"/>
    </location>
</feature>
<dbReference type="GO" id="GO:0003713">
    <property type="term" value="F:transcription coactivator activity"/>
    <property type="evidence" value="ECO:0007669"/>
    <property type="project" value="TreeGrafter"/>
</dbReference>
<feature type="compositionally biased region" description="Basic and acidic residues" evidence="4">
    <location>
        <begin position="699"/>
        <end position="725"/>
    </location>
</feature>
<feature type="compositionally biased region" description="Polar residues" evidence="4">
    <location>
        <begin position="530"/>
        <end position="551"/>
    </location>
</feature>
<dbReference type="GO" id="GO:0003682">
    <property type="term" value="F:chromatin binding"/>
    <property type="evidence" value="ECO:0007669"/>
    <property type="project" value="TreeGrafter"/>
</dbReference>
<evidence type="ECO:0000313" key="8">
    <source>
        <dbReference type="Proteomes" id="UP000298663"/>
    </source>
</evidence>